<dbReference type="AlphaFoldDB" id="A0A132AAM0"/>
<reference evidence="3 4" key="1">
    <citation type="journal article" date="2015" name="Parasit. Vectors">
        <title>Draft genome of the scabies mite.</title>
        <authorList>
            <person name="Rider S.D.Jr."/>
            <person name="Morgan M.S."/>
            <person name="Arlian L.G."/>
        </authorList>
    </citation>
    <scope>NUCLEOTIDE SEQUENCE [LARGE SCALE GENOMIC DNA]</scope>
    <source>
        <strain evidence="3">Arlian Lab</strain>
    </source>
</reference>
<sequence length="623" mass="72385">MKTSEIFDLNERNSNLQNEIENLKQTIQSLNEQNQKISAEKCQLDSVLEEKMADTMNIQQNFQKFSKKLDWFKRNSTKISEELNNLKQLNESMSEEKSALQKKVHKMKSQIADLETEYERESMDLSAKLDEKQTEIEKLKQSHADEIEILNTKSEEMIGQTKEEYEKKIEDVTLILQNEREKNNVLQSELTLSRDELQATKKILEDLENQIVFTQNEINHKYQELEDMKSLIAKEKSNNNELEIKYDKIEKECFNLVEDIKKLYCLRTKSSKIIQKLESDMRNCAEENQIKITKLENASMKIRVENEELIEKNRSLEESLKFLKESIDQSNEMFEAKKLEHLKIIEEKDKVIADYKRQIDDNLIKIRLVQDEKEKMFRNFHELILTSYRQSSSLAISSVAPITNSAQDLKHSEDQKCFSAVSQFKRGSIVNKTSTDAQKTDSNVYSERSDANNVLKNRSVIDAEEISTLSSIQSPKSTPIKSIIKTKNSNLSTIPTSSNNIDDEKYGDNAKDNDNAKRTHEKSSDSLKSNDSKSVRFSDNVMVKKIKQFDDDEKSIVESTSSKTNNLLRYSRNRNSKSKSEGFDMSFVRRKLDNENQNSILKTAKKNSTKQEIAWIDSIYAFE</sequence>
<proteinExistence type="predicted"/>
<feature type="coiled-coil region" evidence="1">
    <location>
        <begin position="292"/>
        <end position="333"/>
    </location>
</feature>
<feature type="region of interest" description="Disordered" evidence="2">
    <location>
        <begin position="490"/>
        <end position="533"/>
    </location>
</feature>
<feature type="compositionally biased region" description="Basic and acidic residues" evidence="2">
    <location>
        <begin position="502"/>
        <end position="533"/>
    </location>
</feature>
<dbReference type="Gene3D" id="1.10.287.1490">
    <property type="match status" value="1"/>
</dbReference>
<accession>A0A132AAM0</accession>
<protein>
    <submittedName>
        <fullName evidence="3">Uncharacterized protein</fullName>
    </submittedName>
</protein>
<name>A0A132AAM0_SARSC</name>
<evidence type="ECO:0000313" key="3">
    <source>
        <dbReference type="EMBL" id="KPM07947.1"/>
    </source>
</evidence>
<evidence type="ECO:0000313" key="4">
    <source>
        <dbReference type="Proteomes" id="UP000616769"/>
    </source>
</evidence>
<gene>
    <name evidence="3" type="ORF">QR98_0064600</name>
</gene>
<organism evidence="3 4">
    <name type="scientific">Sarcoptes scabiei</name>
    <name type="common">Itch mite</name>
    <name type="synonym">Acarus scabiei</name>
    <dbReference type="NCBI Taxonomy" id="52283"/>
    <lineage>
        <taxon>Eukaryota</taxon>
        <taxon>Metazoa</taxon>
        <taxon>Ecdysozoa</taxon>
        <taxon>Arthropoda</taxon>
        <taxon>Chelicerata</taxon>
        <taxon>Arachnida</taxon>
        <taxon>Acari</taxon>
        <taxon>Acariformes</taxon>
        <taxon>Sarcoptiformes</taxon>
        <taxon>Astigmata</taxon>
        <taxon>Psoroptidia</taxon>
        <taxon>Sarcoptoidea</taxon>
        <taxon>Sarcoptidae</taxon>
        <taxon>Sarcoptinae</taxon>
        <taxon>Sarcoptes</taxon>
    </lineage>
</organism>
<feature type="coiled-coil region" evidence="1">
    <location>
        <begin position="76"/>
        <end position="259"/>
    </location>
</feature>
<dbReference type="VEuPathDB" id="VectorBase:SSCA004198"/>
<dbReference type="EMBL" id="JXLN01012044">
    <property type="protein sequence ID" value="KPM07947.1"/>
    <property type="molecule type" value="Genomic_DNA"/>
</dbReference>
<evidence type="ECO:0000256" key="2">
    <source>
        <dbReference type="SAM" id="MobiDB-lite"/>
    </source>
</evidence>
<dbReference type="Proteomes" id="UP000616769">
    <property type="component" value="Unassembled WGS sequence"/>
</dbReference>
<evidence type="ECO:0000256" key="1">
    <source>
        <dbReference type="SAM" id="Coils"/>
    </source>
</evidence>
<feature type="compositionally biased region" description="Polar residues" evidence="2">
    <location>
        <begin position="491"/>
        <end position="500"/>
    </location>
</feature>
<dbReference type="OrthoDB" id="10255522at2759"/>
<comment type="caution">
    <text evidence="3">The sequence shown here is derived from an EMBL/GenBank/DDBJ whole genome shotgun (WGS) entry which is preliminary data.</text>
</comment>
<feature type="coiled-coil region" evidence="1">
    <location>
        <begin position="6"/>
        <end position="50"/>
    </location>
</feature>
<keyword evidence="1" id="KW-0175">Coiled coil</keyword>